<feature type="compositionally biased region" description="Polar residues" evidence="1">
    <location>
        <begin position="23"/>
        <end position="33"/>
    </location>
</feature>
<dbReference type="EMBL" id="JARJCM010000002">
    <property type="protein sequence ID" value="KAJ7047099.1"/>
    <property type="molecule type" value="Genomic_DNA"/>
</dbReference>
<evidence type="ECO:0000256" key="1">
    <source>
        <dbReference type="SAM" id="MobiDB-lite"/>
    </source>
</evidence>
<feature type="compositionally biased region" description="Low complexity" evidence="1">
    <location>
        <begin position="426"/>
        <end position="441"/>
    </location>
</feature>
<evidence type="ECO:0000313" key="2">
    <source>
        <dbReference type="EMBL" id="KAJ7047099.1"/>
    </source>
</evidence>
<feature type="compositionally biased region" description="Low complexity" evidence="1">
    <location>
        <begin position="77"/>
        <end position="96"/>
    </location>
</feature>
<accession>A0AAD6TIT9</accession>
<feature type="region of interest" description="Disordered" evidence="1">
    <location>
        <begin position="124"/>
        <end position="193"/>
    </location>
</feature>
<name>A0AAD6TIT9_9AGAR</name>
<feature type="compositionally biased region" description="Polar residues" evidence="1">
    <location>
        <begin position="139"/>
        <end position="148"/>
    </location>
</feature>
<sequence>MTTHRPFPKGGLSRMNPSRVAELTTSESVSSQDASEELIPWDVTPPSTALTPDNLSSDKVQPRSKHFLTSQPPLTRSKAASQASASSSDSSATQSSLQVAPVAPTNTLDTMSYQGQFMEWKNAMAQSGNSTPVKRKASVTASDTQDLQVQPAPSVGDSYSPKPGPDYQPAPSSQDATPSSIASPIRFKPSPIRFKPSAAVSGRATKKVKVEDSPARFEEDSLEFRRITSLPSVCEVYDVELQDPHLKDDYMNLYNLRKASLESWSQAVGPGNVLPTMWDDVSKDYDRPSFLWFLSFQSKGQYVNLAWVDPTCISAVRDTKGLGKARETWTLCVNDRTAICLSPVMVTQSSVTKIGRVGQSDAGLQLKFITGILHAYKFDRTVALIGMAFQQLKFDAQIHADSITFGTKPVSESKNKSPTKPHSKFVGVQSSSSRASGNSRTQSDETLSVDDNVPVYDLRDMDFDPDEHIESIAHLPPYVGEIPENSLAVVGYTVNHYNNSKGKPAVAFNLRWVMVLGEPIDE</sequence>
<proteinExistence type="predicted"/>
<dbReference type="AlphaFoldDB" id="A0AAD6TIT9"/>
<protein>
    <submittedName>
        <fullName evidence="2">Uncharacterized protein</fullName>
    </submittedName>
</protein>
<feature type="region of interest" description="Disordered" evidence="1">
    <location>
        <begin position="407"/>
        <end position="449"/>
    </location>
</feature>
<organism evidence="2 3">
    <name type="scientific">Mycena alexandri</name>
    <dbReference type="NCBI Taxonomy" id="1745969"/>
    <lineage>
        <taxon>Eukaryota</taxon>
        <taxon>Fungi</taxon>
        <taxon>Dikarya</taxon>
        <taxon>Basidiomycota</taxon>
        <taxon>Agaricomycotina</taxon>
        <taxon>Agaricomycetes</taxon>
        <taxon>Agaricomycetidae</taxon>
        <taxon>Agaricales</taxon>
        <taxon>Marasmiineae</taxon>
        <taxon>Mycenaceae</taxon>
        <taxon>Mycena</taxon>
    </lineage>
</organism>
<gene>
    <name evidence="2" type="ORF">C8F04DRAFT_1248128</name>
</gene>
<keyword evidence="3" id="KW-1185">Reference proteome</keyword>
<comment type="caution">
    <text evidence="2">The sequence shown here is derived from an EMBL/GenBank/DDBJ whole genome shotgun (WGS) entry which is preliminary data.</text>
</comment>
<feature type="compositionally biased region" description="Polar residues" evidence="1">
    <location>
        <begin position="45"/>
        <end position="59"/>
    </location>
</feature>
<dbReference type="Proteomes" id="UP001218188">
    <property type="component" value="Unassembled WGS sequence"/>
</dbReference>
<evidence type="ECO:0000313" key="3">
    <source>
        <dbReference type="Proteomes" id="UP001218188"/>
    </source>
</evidence>
<feature type="compositionally biased region" description="Polar residues" evidence="1">
    <location>
        <begin position="170"/>
        <end position="182"/>
    </location>
</feature>
<feature type="region of interest" description="Disordered" evidence="1">
    <location>
        <begin position="1"/>
        <end position="106"/>
    </location>
</feature>
<reference evidence="2" key="1">
    <citation type="submission" date="2023-03" db="EMBL/GenBank/DDBJ databases">
        <title>Massive genome expansion in bonnet fungi (Mycena s.s.) driven by repeated elements and novel gene families across ecological guilds.</title>
        <authorList>
            <consortium name="Lawrence Berkeley National Laboratory"/>
            <person name="Harder C.B."/>
            <person name="Miyauchi S."/>
            <person name="Viragh M."/>
            <person name="Kuo A."/>
            <person name="Thoen E."/>
            <person name="Andreopoulos B."/>
            <person name="Lu D."/>
            <person name="Skrede I."/>
            <person name="Drula E."/>
            <person name="Henrissat B."/>
            <person name="Morin E."/>
            <person name="Kohler A."/>
            <person name="Barry K."/>
            <person name="LaButti K."/>
            <person name="Morin E."/>
            <person name="Salamov A."/>
            <person name="Lipzen A."/>
            <person name="Mereny Z."/>
            <person name="Hegedus B."/>
            <person name="Baldrian P."/>
            <person name="Stursova M."/>
            <person name="Weitz H."/>
            <person name="Taylor A."/>
            <person name="Grigoriev I.V."/>
            <person name="Nagy L.G."/>
            <person name="Martin F."/>
            <person name="Kauserud H."/>
        </authorList>
    </citation>
    <scope>NUCLEOTIDE SEQUENCE</scope>
    <source>
        <strain evidence="2">CBHHK200</strain>
    </source>
</reference>